<proteinExistence type="predicted"/>
<evidence type="ECO:0000256" key="1">
    <source>
        <dbReference type="SAM" id="MobiDB-lite"/>
    </source>
</evidence>
<dbReference type="AlphaFoldDB" id="B8HYX7"/>
<dbReference type="Pfam" id="PF13671">
    <property type="entry name" value="AAA_33"/>
    <property type="match status" value="1"/>
</dbReference>
<evidence type="ECO:0000313" key="2">
    <source>
        <dbReference type="EMBL" id="ACL47625.1"/>
    </source>
</evidence>
<feature type="region of interest" description="Disordered" evidence="1">
    <location>
        <begin position="319"/>
        <end position="346"/>
    </location>
</feature>
<organism evidence="2">
    <name type="scientific">Cyanothece sp. (strain PCC 7425 / ATCC 29141)</name>
    <dbReference type="NCBI Taxonomy" id="395961"/>
    <lineage>
        <taxon>Bacteria</taxon>
        <taxon>Bacillati</taxon>
        <taxon>Cyanobacteriota</taxon>
        <taxon>Cyanophyceae</taxon>
        <taxon>Gomontiellales</taxon>
        <taxon>Cyanothecaceae</taxon>
        <taxon>Cyanothece</taxon>
    </lineage>
</organism>
<geneLocation type="plasmid" evidence="2">
    <name>pP742501</name>
</geneLocation>
<keyword evidence="2" id="KW-0614">Plasmid</keyword>
<dbReference type="InterPro" id="IPR027417">
    <property type="entry name" value="P-loop_NTPase"/>
</dbReference>
<sequence>MTICHLLVGPPSSGKTTFARHFQEILPGAVIINTDRIRAELFGDEEIQGPWPAVEAIVVERIRSAVQAGKPVIYDATNVRRCWRMGLLKKLALPEAQWVAWVLKTPLETSLQWNQQRDRKVPEKIIQDYYQNLKQFAVEPAEGFLTTIEVDPSKTTDLAATLQQELKKIESSHRNHKNRYKHFELHRYSRLLDFDRLMHLISLLGRYPGLGELHEQEPLELLKLLNAEHLPTFLEPIDEIAAIMQAQHGWIYADPEALARDLMWLEDNGFLGKEVSAQELHIPPLEGEPDFLCHTYSDRDAFQRLMGTIHYIINNPLSQKLENDDPKNDEDETGPNSEKGKQHRTTLKQVNQLAEQLQNAKIVLVDPLPMLRKDIEWVLNPYRILPDYKLRKGYFLGTGILNRTDLLCIYDIARKHVQGLDDVQAKKTVAEFEQRLRWAQIDPGKHYPVRSISSSSIVDPQLLGNEAFITEHQSNELETDIRQGNLVQICRRKGVASYGDRPPSENVWPLQILFHNIGWYLGYEVADGERQGLFCFERLDRLYRGDGPTKKRKVQAQWQALAQLETLCKHSFGIFFGHDVTQQKCFLAATSRERQKLMEPLQLRFTETLFSFVSEGTQKFPRTQVQMTPPKNRDIHHLDKNTREGLYGLKLDQNFPSHPYCMKIKLPIWSFEDVTLKAWILGMGPGVRVVGPERFKTWVSHELTAAAELYRST</sequence>
<dbReference type="EMBL" id="CP001345">
    <property type="protein sequence ID" value="ACL47625.1"/>
    <property type="molecule type" value="Genomic_DNA"/>
</dbReference>
<protein>
    <submittedName>
        <fullName evidence="2">Uncharacterized protein</fullName>
    </submittedName>
</protein>
<gene>
    <name evidence="2" type="ordered locus">Cyan7425_5366</name>
</gene>
<name>B8HYX7_CYAP4</name>
<reference evidence="2" key="1">
    <citation type="submission" date="2009-01" db="EMBL/GenBank/DDBJ databases">
        <title>Complete sequence of plasmid1 Cyanothece sp. PCC 7425.</title>
        <authorList>
            <consortium name="US DOE Joint Genome Institute"/>
            <person name="Lucas S."/>
            <person name="Copeland A."/>
            <person name="Lapidus A."/>
            <person name="Glavina del Rio T."/>
            <person name="Dalin E."/>
            <person name="Tice H."/>
            <person name="Bruce D."/>
            <person name="Goodwin L."/>
            <person name="Pitluck S."/>
            <person name="Sims D."/>
            <person name="Meineke L."/>
            <person name="Brettin T."/>
            <person name="Detter J.C."/>
            <person name="Han C."/>
            <person name="Larimer F."/>
            <person name="Land M."/>
            <person name="Hauser L."/>
            <person name="Kyrpides N."/>
            <person name="Ovchinnikova G."/>
            <person name="Liberton M."/>
            <person name="Stoeckel J."/>
            <person name="Banerjee A."/>
            <person name="Singh A."/>
            <person name="Page L."/>
            <person name="Sato H."/>
            <person name="Zhao L."/>
            <person name="Sherman L."/>
            <person name="Pakrasi H."/>
            <person name="Richardson P."/>
        </authorList>
    </citation>
    <scope>NUCLEOTIDE SEQUENCE</scope>
    <source>
        <strain evidence="2">PCC 7425</strain>
        <plasmid evidence="2">pP742501</plasmid>
    </source>
</reference>
<dbReference type="KEGG" id="cyn:Cyan7425_5366"/>
<dbReference type="SUPFAM" id="SSF52540">
    <property type="entry name" value="P-loop containing nucleoside triphosphate hydrolases"/>
    <property type="match status" value="1"/>
</dbReference>
<accession>B8HYX7</accession>
<dbReference type="Gene3D" id="3.40.50.300">
    <property type="entry name" value="P-loop containing nucleotide triphosphate hydrolases"/>
    <property type="match status" value="1"/>
</dbReference>
<dbReference type="HOGENOM" id="CLU_023681_0_0_3"/>